<accession>A0A2M4DGM0</accession>
<evidence type="ECO:0000256" key="1">
    <source>
        <dbReference type="SAM" id="SignalP"/>
    </source>
</evidence>
<proteinExistence type="predicted"/>
<feature type="chain" id="PRO_5014999220" evidence="1">
    <location>
        <begin position="22"/>
        <end position="193"/>
    </location>
</feature>
<dbReference type="AlphaFoldDB" id="A0A2M4DGM0"/>
<keyword evidence="1" id="KW-0732">Signal</keyword>
<feature type="signal peptide" evidence="1">
    <location>
        <begin position="1"/>
        <end position="21"/>
    </location>
</feature>
<reference evidence="2" key="1">
    <citation type="submission" date="2018-01" db="EMBL/GenBank/DDBJ databases">
        <title>An insight into the sialome of Amazonian anophelines.</title>
        <authorList>
            <person name="Ribeiro J.M."/>
            <person name="Scarpassa V."/>
            <person name="Calvo E."/>
        </authorList>
    </citation>
    <scope>NUCLEOTIDE SEQUENCE</scope>
</reference>
<dbReference type="EMBL" id="GGFL01012473">
    <property type="protein sequence ID" value="MBW76651.1"/>
    <property type="molecule type" value="Transcribed_RNA"/>
</dbReference>
<protein>
    <submittedName>
        <fullName evidence="2">Putative secreted protein</fullName>
    </submittedName>
</protein>
<name>A0A2M4DGM0_ANODA</name>
<organism evidence="2">
    <name type="scientific">Anopheles darlingi</name>
    <name type="common">Mosquito</name>
    <dbReference type="NCBI Taxonomy" id="43151"/>
    <lineage>
        <taxon>Eukaryota</taxon>
        <taxon>Metazoa</taxon>
        <taxon>Ecdysozoa</taxon>
        <taxon>Arthropoda</taxon>
        <taxon>Hexapoda</taxon>
        <taxon>Insecta</taxon>
        <taxon>Pterygota</taxon>
        <taxon>Neoptera</taxon>
        <taxon>Endopterygota</taxon>
        <taxon>Diptera</taxon>
        <taxon>Nematocera</taxon>
        <taxon>Culicoidea</taxon>
        <taxon>Culicidae</taxon>
        <taxon>Anophelinae</taxon>
        <taxon>Anopheles</taxon>
    </lineage>
</organism>
<sequence length="193" mass="22475">MGDLLCYGVIWQSCLVRVALLLELHRAEQQHRAHDAEDRVKVLRRHAHDVHALDRGLKLGVIIDTGHRQSSVRQEWVRLHIVQNEAFALLGRCTGQQLVKDVECTLILGLANGARLLQQIRLDVRAGDVARSVKVYPNEFTEARRVIVFHRLGVTEGFQNRIRLEKLLLQLTNDQRWRWRRYGSLRFRCRHIG</sequence>
<evidence type="ECO:0000313" key="2">
    <source>
        <dbReference type="EMBL" id="MBW76651.1"/>
    </source>
</evidence>